<dbReference type="InterPro" id="IPR029032">
    <property type="entry name" value="AhpD-like"/>
</dbReference>
<dbReference type="SUPFAM" id="SSF69118">
    <property type="entry name" value="AhpD-like"/>
    <property type="match status" value="1"/>
</dbReference>
<reference evidence="2" key="2">
    <citation type="submission" date="2020-09" db="EMBL/GenBank/DDBJ databases">
        <authorList>
            <person name="Sun Q."/>
            <person name="Ohkuma M."/>
        </authorList>
    </citation>
    <scope>NUCLEOTIDE SEQUENCE</scope>
    <source>
        <strain evidence="2">JCM 4637</strain>
    </source>
</reference>
<dbReference type="RefSeq" id="WP_189825656.1">
    <property type="nucleotide sequence ID" value="NZ_BMVC01000011.1"/>
</dbReference>
<dbReference type="GO" id="GO:0051920">
    <property type="term" value="F:peroxiredoxin activity"/>
    <property type="evidence" value="ECO:0007669"/>
    <property type="project" value="InterPro"/>
</dbReference>
<dbReference type="PANTHER" id="PTHR34846:SF7">
    <property type="entry name" value="BLL7811 PROTEIN"/>
    <property type="match status" value="1"/>
</dbReference>
<dbReference type="AlphaFoldDB" id="A0A918X262"/>
<dbReference type="EMBL" id="BMVC01000011">
    <property type="protein sequence ID" value="GHD04870.1"/>
    <property type="molecule type" value="Genomic_DNA"/>
</dbReference>
<dbReference type="NCBIfam" id="TIGR00778">
    <property type="entry name" value="ahpD_dom"/>
    <property type="match status" value="1"/>
</dbReference>
<comment type="caution">
    <text evidence="2">The sequence shown here is derived from an EMBL/GenBank/DDBJ whole genome shotgun (WGS) entry which is preliminary data.</text>
</comment>
<dbReference type="Gene3D" id="1.20.1290.10">
    <property type="entry name" value="AhpD-like"/>
    <property type="match status" value="1"/>
</dbReference>
<feature type="domain" description="Carboxymuconolactone decarboxylase-like" evidence="1">
    <location>
        <begin position="18"/>
        <end position="94"/>
    </location>
</feature>
<accession>A0A918X262</accession>
<dbReference type="InterPro" id="IPR004675">
    <property type="entry name" value="AhpD_core"/>
</dbReference>
<dbReference type="Proteomes" id="UP000638353">
    <property type="component" value="Unassembled WGS sequence"/>
</dbReference>
<evidence type="ECO:0000313" key="3">
    <source>
        <dbReference type="Proteomes" id="UP000638353"/>
    </source>
</evidence>
<dbReference type="PANTHER" id="PTHR34846">
    <property type="entry name" value="4-CARBOXYMUCONOLACTONE DECARBOXYLASE FAMILY PROTEIN (AFU_ORTHOLOGUE AFUA_6G11590)"/>
    <property type="match status" value="1"/>
</dbReference>
<name>A0A918X262_9ACTN</name>
<dbReference type="Pfam" id="PF02627">
    <property type="entry name" value="CMD"/>
    <property type="match status" value="1"/>
</dbReference>
<evidence type="ECO:0000259" key="1">
    <source>
        <dbReference type="Pfam" id="PF02627"/>
    </source>
</evidence>
<dbReference type="InterPro" id="IPR003779">
    <property type="entry name" value="CMD-like"/>
</dbReference>
<evidence type="ECO:0000313" key="2">
    <source>
        <dbReference type="EMBL" id="GHD04870.1"/>
    </source>
</evidence>
<reference evidence="2" key="1">
    <citation type="journal article" date="2014" name="Int. J. Syst. Evol. Microbiol.">
        <title>Complete genome sequence of Corynebacterium casei LMG S-19264T (=DSM 44701T), isolated from a smear-ripened cheese.</title>
        <authorList>
            <consortium name="US DOE Joint Genome Institute (JGI-PGF)"/>
            <person name="Walter F."/>
            <person name="Albersmeier A."/>
            <person name="Kalinowski J."/>
            <person name="Ruckert C."/>
        </authorList>
    </citation>
    <scope>NUCLEOTIDE SEQUENCE</scope>
    <source>
        <strain evidence="2">JCM 4637</strain>
    </source>
</reference>
<gene>
    <name evidence="2" type="ORF">GCM10010334_54740</name>
</gene>
<proteinExistence type="predicted"/>
<protein>
    <submittedName>
        <fullName evidence="2">Alkyl hydroperoxide reductase AhpD</fullName>
    </submittedName>
</protein>
<organism evidence="2 3">
    <name type="scientific">Streptomyces finlayi</name>
    <dbReference type="NCBI Taxonomy" id="67296"/>
    <lineage>
        <taxon>Bacteria</taxon>
        <taxon>Bacillati</taxon>
        <taxon>Actinomycetota</taxon>
        <taxon>Actinomycetes</taxon>
        <taxon>Kitasatosporales</taxon>
        <taxon>Streptomycetaceae</taxon>
        <taxon>Streptomyces</taxon>
    </lineage>
</organism>
<sequence>MEARIDFKTNPVGAKALKHIVSAGMAIMDRIPAATRELVALRISQINGCAYCVDMHTKDAAHAGETAIRINLVAVWREAPVFTEAERAALELAEQGTRIADAAGGVPDDVWANAAKHYTEDELCALVSAIAVLNALNRLNIITKTPAGDYRPGQYA</sequence>